<proteinExistence type="predicted"/>
<dbReference type="EMBL" id="CACVAX010000034">
    <property type="protein sequence ID" value="CAA6811365.1"/>
    <property type="molecule type" value="Genomic_DNA"/>
</dbReference>
<dbReference type="InterPro" id="IPR029063">
    <property type="entry name" value="SAM-dependent_MTases_sf"/>
</dbReference>
<evidence type="ECO:0000313" key="2">
    <source>
        <dbReference type="EMBL" id="CAA6811365.1"/>
    </source>
</evidence>
<feature type="domain" description="Methyltransferase type 11" evidence="1">
    <location>
        <begin position="45"/>
        <end position="95"/>
    </location>
</feature>
<dbReference type="AlphaFoldDB" id="A0A6S6T411"/>
<gene>
    <name evidence="2" type="ORF">HELGO_WM5413</name>
</gene>
<name>A0A6S6T411_9BACT</name>
<evidence type="ECO:0000259" key="1">
    <source>
        <dbReference type="Pfam" id="PF08241"/>
    </source>
</evidence>
<dbReference type="SUPFAM" id="SSF53335">
    <property type="entry name" value="S-adenosyl-L-methionine-dependent methyltransferases"/>
    <property type="match status" value="1"/>
</dbReference>
<dbReference type="Pfam" id="PF08241">
    <property type="entry name" value="Methyltransf_11"/>
    <property type="match status" value="1"/>
</dbReference>
<sequence>MNAINEIIDKKIKNNELVIIELGPGEIKKDNRAIGIDICEKSSVDYRTDLTKGLIFLENNSVDIIHAYHFLEHLEDLEFFMSEIFRVLKKNGRLIGTVPHFSNPYFYSDYTHKSLWGLYTLSYFTKNNLFKRTVPKYYNSIEFYQADIQIIFASPFRFRNIIKKIFQKFFNLNRYMQELYEEIFVYLFPCYEIYFELEKR</sequence>
<dbReference type="GO" id="GO:0008757">
    <property type="term" value="F:S-adenosylmethionine-dependent methyltransferase activity"/>
    <property type="evidence" value="ECO:0007669"/>
    <property type="project" value="InterPro"/>
</dbReference>
<dbReference type="Gene3D" id="3.40.50.150">
    <property type="entry name" value="Vaccinia Virus protein VP39"/>
    <property type="match status" value="1"/>
</dbReference>
<organism evidence="2">
    <name type="scientific">uncultured Sulfurovum sp</name>
    <dbReference type="NCBI Taxonomy" id="269237"/>
    <lineage>
        <taxon>Bacteria</taxon>
        <taxon>Pseudomonadati</taxon>
        <taxon>Campylobacterota</taxon>
        <taxon>Epsilonproteobacteria</taxon>
        <taxon>Campylobacterales</taxon>
        <taxon>Sulfurovaceae</taxon>
        <taxon>Sulfurovum</taxon>
        <taxon>environmental samples</taxon>
    </lineage>
</organism>
<accession>A0A6S6T411</accession>
<dbReference type="InterPro" id="IPR013216">
    <property type="entry name" value="Methyltransf_11"/>
</dbReference>
<protein>
    <recommendedName>
        <fullName evidence="1">Methyltransferase type 11 domain-containing protein</fullName>
    </recommendedName>
</protein>
<reference evidence="2" key="1">
    <citation type="submission" date="2020-01" db="EMBL/GenBank/DDBJ databases">
        <authorList>
            <person name="Meier V. D."/>
            <person name="Meier V D."/>
        </authorList>
    </citation>
    <scope>NUCLEOTIDE SEQUENCE</scope>
    <source>
        <strain evidence="2">HLG_WM_MAG_04</strain>
    </source>
</reference>